<gene>
    <name evidence="1" type="ORF">E3N88_18318</name>
</gene>
<dbReference type="Proteomes" id="UP000326396">
    <property type="component" value="Linkage Group LG17"/>
</dbReference>
<accession>A0A5N6NUB1</accession>
<dbReference type="AlphaFoldDB" id="A0A5N6NUB1"/>
<organism evidence="1 2">
    <name type="scientific">Mikania micrantha</name>
    <name type="common">bitter vine</name>
    <dbReference type="NCBI Taxonomy" id="192012"/>
    <lineage>
        <taxon>Eukaryota</taxon>
        <taxon>Viridiplantae</taxon>
        <taxon>Streptophyta</taxon>
        <taxon>Embryophyta</taxon>
        <taxon>Tracheophyta</taxon>
        <taxon>Spermatophyta</taxon>
        <taxon>Magnoliopsida</taxon>
        <taxon>eudicotyledons</taxon>
        <taxon>Gunneridae</taxon>
        <taxon>Pentapetalae</taxon>
        <taxon>asterids</taxon>
        <taxon>campanulids</taxon>
        <taxon>Asterales</taxon>
        <taxon>Asteraceae</taxon>
        <taxon>Asteroideae</taxon>
        <taxon>Heliantheae alliance</taxon>
        <taxon>Eupatorieae</taxon>
        <taxon>Mikania</taxon>
    </lineage>
</organism>
<reference evidence="1 2" key="1">
    <citation type="submission" date="2019-05" db="EMBL/GenBank/DDBJ databases">
        <title>Mikania micrantha, genome provides insights into the molecular mechanism of rapid growth.</title>
        <authorList>
            <person name="Liu B."/>
        </authorList>
    </citation>
    <scope>NUCLEOTIDE SEQUENCE [LARGE SCALE GENOMIC DNA]</scope>
    <source>
        <strain evidence="1">NLD-2019</strain>
        <tissue evidence="1">Leaf</tissue>
    </source>
</reference>
<name>A0A5N6NUB1_9ASTR</name>
<sequence length="140" mass="16341">MLRTNSRSNTKSRFRVQQFGNLRLKSRFRVPSRSILARIWFNFSPNCSRLYSEFESRTIADPVRKRIRIGSKRSNSKIVKDYVEFEDETLDKSRESFTPEVVFDSRSIGVDTDDDSVGAQETIVSQMAVKAQRKKKIRLL</sequence>
<comment type="caution">
    <text evidence="1">The sequence shown here is derived from an EMBL/GenBank/DDBJ whole genome shotgun (WGS) entry which is preliminary data.</text>
</comment>
<protein>
    <submittedName>
        <fullName evidence="1">Uncharacterized protein</fullName>
    </submittedName>
</protein>
<dbReference type="EMBL" id="SZYD01000009">
    <property type="protein sequence ID" value="KAD5318372.1"/>
    <property type="molecule type" value="Genomic_DNA"/>
</dbReference>
<evidence type="ECO:0000313" key="1">
    <source>
        <dbReference type="EMBL" id="KAD5318372.1"/>
    </source>
</evidence>
<keyword evidence="2" id="KW-1185">Reference proteome</keyword>
<proteinExistence type="predicted"/>
<evidence type="ECO:0000313" key="2">
    <source>
        <dbReference type="Proteomes" id="UP000326396"/>
    </source>
</evidence>